<dbReference type="EMBL" id="DSOV01000049">
    <property type="protein sequence ID" value="HEN42968.1"/>
    <property type="molecule type" value="Genomic_DNA"/>
</dbReference>
<accession>A0A831U2G5</accession>
<gene>
    <name evidence="2" type="ORF">ENQ87_11470</name>
</gene>
<comment type="caution">
    <text evidence="2">The sequence shown here is derived from an EMBL/GenBank/DDBJ whole genome shotgun (WGS) entry which is preliminary data.</text>
</comment>
<dbReference type="InterPro" id="IPR020016">
    <property type="entry name" value="Decahaem-assoc_OM_MtrB/PioB"/>
</dbReference>
<keyword evidence="1" id="KW-0732">Signal</keyword>
<feature type="chain" id="PRO_5032778378" description="MtrB/PioB family decaheme-associated outer membrane protein" evidence="1">
    <location>
        <begin position="22"/>
        <end position="685"/>
    </location>
</feature>
<dbReference type="AlphaFoldDB" id="A0A831U2G5"/>
<evidence type="ECO:0000256" key="1">
    <source>
        <dbReference type="SAM" id="SignalP"/>
    </source>
</evidence>
<evidence type="ECO:0008006" key="3">
    <source>
        <dbReference type="Google" id="ProtNLM"/>
    </source>
</evidence>
<feature type="signal peptide" evidence="1">
    <location>
        <begin position="1"/>
        <end position="21"/>
    </location>
</feature>
<proteinExistence type="predicted"/>
<protein>
    <recommendedName>
        <fullName evidence="3">MtrB/PioB family decaheme-associated outer membrane protein</fullName>
    </recommendedName>
</protein>
<name>A0A831U2G5_GEOME</name>
<organism evidence="2">
    <name type="scientific">Geobacter metallireducens</name>
    <dbReference type="NCBI Taxonomy" id="28232"/>
    <lineage>
        <taxon>Bacteria</taxon>
        <taxon>Pseudomonadati</taxon>
        <taxon>Thermodesulfobacteriota</taxon>
        <taxon>Desulfuromonadia</taxon>
        <taxon>Geobacterales</taxon>
        <taxon>Geobacteraceae</taxon>
        <taxon>Geobacter</taxon>
    </lineage>
</organism>
<dbReference type="SUPFAM" id="SSF56935">
    <property type="entry name" value="Porins"/>
    <property type="match status" value="2"/>
</dbReference>
<sequence length="685" mass="76565">MKKLIVTSVMAYAACAASAFGSDFSGTIGIGGIGAEIRGDEAKFNEYRDINSGVTGNFAIDFARKGYYLEMMGENFGVNTDAGDSYDTQKYSINGGRFGSFKYNLFYDELPHNFTFGAKTLFSGVGSPALVAPVASNAAVATALAAYTNTFDYSLDRKKYGAGLEVSLNTPFFLSARFERSEVDGLYPLGSYNSTYGNAKELPAPIDYATNNLYLESGYRSKDLIFTLDGTVSNFTNRYEYFTYDFTNGSPVNVYQAPDSTYYKIGGSLTYRMPFWSTVLMARATHSESSNEIDLFEGISKKFEGEITYTTASVNLTSNPLKNLDTRLFVNYLDKQNDSTGEFAYGTISGNPAITEKFRYDKLNAGFDASYKLPGNTKLSGGYEYLKTARNIRTDAANTIDNIVFVQAKNNLLDWLTAKVRYQYLDRTSNYLDGELYGAATGDELILAYWRPADTADKRQHVVKVGVDMDPIHNLTFGLEYAFKTNDYDKTILGVTKDDRHQLYLDAMYAVSVFKFNPFFDFELVNVDSDHRRFNPGNADPAGLNDANNYNWTSKREDVNFAFGLNTDVDIIKDKLTGFLGYRYEKANGSEDFSSSVDPTTLSPALVSNSELDDYTKQTLTAKLGYRFTKNLKMDLTYLYENLDYSDDHYTGYTYVPASGTHFTGAYNDSNYEAHAGWVRLSYNF</sequence>
<dbReference type="Pfam" id="PF11854">
    <property type="entry name" value="MtrB_PioB"/>
    <property type="match status" value="1"/>
</dbReference>
<reference evidence="2" key="1">
    <citation type="journal article" date="2020" name="mSystems">
        <title>Genome- and Community-Level Interaction Insights into Carbon Utilization and Element Cycling Functions of Hydrothermarchaeota in Hydrothermal Sediment.</title>
        <authorList>
            <person name="Zhou Z."/>
            <person name="Liu Y."/>
            <person name="Xu W."/>
            <person name="Pan J."/>
            <person name="Luo Z.H."/>
            <person name="Li M."/>
        </authorList>
    </citation>
    <scope>NUCLEOTIDE SEQUENCE [LARGE SCALE GENOMIC DNA]</scope>
    <source>
        <strain evidence="2">SpSt-349</strain>
    </source>
</reference>
<evidence type="ECO:0000313" key="2">
    <source>
        <dbReference type="EMBL" id="HEN42968.1"/>
    </source>
</evidence>